<organism evidence="1 2">
    <name type="scientific">Thiorhodococcus drewsii AZ1</name>
    <dbReference type="NCBI Taxonomy" id="765913"/>
    <lineage>
        <taxon>Bacteria</taxon>
        <taxon>Pseudomonadati</taxon>
        <taxon>Pseudomonadota</taxon>
        <taxon>Gammaproteobacteria</taxon>
        <taxon>Chromatiales</taxon>
        <taxon>Chromatiaceae</taxon>
        <taxon>Thiorhodococcus</taxon>
    </lineage>
</organism>
<gene>
    <name evidence="1" type="ORF">ThidrDRAFT_4569</name>
</gene>
<dbReference type="EMBL" id="AFWT01000078">
    <property type="protein sequence ID" value="EGV27623.1"/>
    <property type="molecule type" value="Genomic_DNA"/>
</dbReference>
<dbReference type="AlphaFoldDB" id="G2E8F5"/>
<evidence type="ECO:0000313" key="2">
    <source>
        <dbReference type="Proteomes" id="UP000004200"/>
    </source>
</evidence>
<dbReference type="Proteomes" id="UP000004200">
    <property type="component" value="Unassembled WGS sequence"/>
</dbReference>
<keyword evidence="2" id="KW-1185">Reference proteome</keyword>
<name>G2E8F5_9GAMM</name>
<reference evidence="1 2" key="1">
    <citation type="submission" date="2011-06" db="EMBL/GenBank/DDBJ databases">
        <title>The draft genome of Thiorhodococcus drewsii AZ1.</title>
        <authorList>
            <consortium name="US DOE Joint Genome Institute (JGI-PGF)"/>
            <person name="Lucas S."/>
            <person name="Han J."/>
            <person name="Lapidus A."/>
            <person name="Cheng J.-F."/>
            <person name="Goodwin L."/>
            <person name="Pitluck S."/>
            <person name="Peters L."/>
            <person name="Land M.L."/>
            <person name="Hauser L."/>
            <person name="Vogl K."/>
            <person name="Liu Z."/>
            <person name="Imhoff J."/>
            <person name="Thiel V."/>
            <person name="Frigaard N.-U."/>
            <person name="Bryant D.A."/>
            <person name="Woyke T.J."/>
        </authorList>
    </citation>
    <scope>NUCLEOTIDE SEQUENCE [LARGE SCALE GENOMIC DNA]</scope>
    <source>
        <strain evidence="1 2">AZ1</strain>
    </source>
</reference>
<comment type="caution">
    <text evidence="1">The sequence shown here is derived from an EMBL/GenBank/DDBJ whole genome shotgun (WGS) entry which is preliminary data.</text>
</comment>
<accession>G2E8F5</accession>
<sequence length="87" mass="10374">MTHRVRCFDCRNWRPRRPGWCEIGRRYVRGRGRAWRCCDAFVFLPLVSPPHGYCVTDAKPLRLFDGREWIEVERPRFTAPTVGASWH</sequence>
<proteinExistence type="predicted"/>
<protein>
    <submittedName>
        <fullName evidence="1">Uncharacterized protein</fullName>
    </submittedName>
</protein>
<dbReference type="STRING" id="765913.ThidrDRAFT_4569"/>
<evidence type="ECO:0000313" key="1">
    <source>
        <dbReference type="EMBL" id="EGV27623.1"/>
    </source>
</evidence>